<dbReference type="Gene3D" id="2.120.10.30">
    <property type="entry name" value="TolB, C-terminal domain"/>
    <property type="match status" value="1"/>
</dbReference>
<evidence type="ECO:0000313" key="2">
    <source>
        <dbReference type="Proteomes" id="UP000199642"/>
    </source>
</evidence>
<keyword evidence="2" id="KW-1185">Reference proteome</keyword>
<organism evidence="1 2">
    <name type="scientific">Algoriphagus hitonicola</name>
    <dbReference type="NCBI Taxonomy" id="435880"/>
    <lineage>
        <taxon>Bacteria</taxon>
        <taxon>Pseudomonadati</taxon>
        <taxon>Bacteroidota</taxon>
        <taxon>Cytophagia</taxon>
        <taxon>Cytophagales</taxon>
        <taxon>Cyclobacteriaceae</taxon>
        <taxon>Algoriphagus</taxon>
    </lineage>
</organism>
<dbReference type="EMBL" id="FOPC01000021">
    <property type="protein sequence ID" value="SFH14882.1"/>
    <property type="molecule type" value="Genomic_DNA"/>
</dbReference>
<dbReference type="InterPro" id="IPR011042">
    <property type="entry name" value="6-blade_b-propeller_TolB-like"/>
</dbReference>
<dbReference type="RefSeq" id="WP_092794604.1">
    <property type="nucleotide sequence ID" value="NZ_FOPC01000021.1"/>
</dbReference>
<protein>
    <recommendedName>
        <fullName evidence="3">6-bladed beta-propeller protein</fullName>
    </recommendedName>
</protein>
<name>A0A1I2XNB6_9BACT</name>
<accession>A0A1I2XNB6</accession>
<gene>
    <name evidence="1" type="ORF">SAMN04487988_1214</name>
</gene>
<evidence type="ECO:0008006" key="3">
    <source>
        <dbReference type="Google" id="ProtNLM"/>
    </source>
</evidence>
<reference evidence="2" key="1">
    <citation type="submission" date="2016-10" db="EMBL/GenBank/DDBJ databases">
        <authorList>
            <person name="Varghese N."/>
            <person name="Submissions S."/>
        </authorList>
    </citation>
    <scope>NUCLEOTIDE SEQUENCE [LARGE SCALE GENOMIC DNA]</scope>
    <source>
        <strain evidence="2">DSM 19315</strain>
    </source>
</reference>
<dbReference type="OrthoDB" id="1098767at2"/>
<dbReference type="PROSITE" id="PS51257">
    <property type="entry name" value="PROKAR_LIPOPROTEIN"/>
    <property type="match status" value="1"/>
</dbReference>
<sequence>MICPKQSIIFFLFTLVSCGEHQESNHVSINLESPHTENLNDVFSEFGIIPLELHPEAQLVEIDKLLVTDSHYFVLDRSSAVIFVFDKKGEFSNKLDAFGEGPGEYLAISDFNINPFNGNLEVLSPDGVLIVYDSDFTFLDEFSLEGLSSFQYFNYLNEDLIALNTLDHRNPAPVILWSRIQRKLFKEVYLPLHELEKHHLVFMEDIFFRSANSLFICTRFANEVYQITEDSLLLKKQFDFGKYNFPTDQIKADEAEKYYHDFFSEQIQSAFGSIKKYNESDRSVVFQFSLEGKTRFFVQEKASGKYQILDRYFTFDEFKSDTEEIYAVISPEAIPNYDFWPEWDSGQRNLLEEAKENEQTLLLRLKID</sequence>
<dbReference type="Proteomes" id="UP000199642">
    <property type="component" value="Unassembled WGS sequence"/>
</dbReference>
<proteinExistence type="predicted"/>
<evidence type="ECO:0000313" key="1">
    <source>
        <dbReference type="EMBL" id="SFH14882.1"/>
    </source>
</evidence>
<dbReference type="AlphaFoldDB" id="A0A1I2XNB6"/>
<dbReference type="STRING" id="435880.SAMN04487988_1214"/>
<dbReference type="Pfam" id="PF17170">
    <property type="entry name" value="DUF5128"/>
    <property type="match status" value="1"/>
</dbReference>